<dbReference type="EMBL" id="JAMPKM010000008">
    <property type="protein sequence ID" value="MEP0818354.1"/>
    <property type="molecule type" value="Genomic_DNA"/>
</dbReference>
<evidence type="ECO:0000313" key="1">
    <source>
        <dbReference type="EMBL" id="MEP0818354.1"/>
    </source>
</evidence>
<dbReference type="Proteomes" id="UP001464891">
    <property type="component" value="Unassembled WGS sequence"/>
</dbReference>
<keyword evidence="2" id="KW-1185">Reference proteome</keyword>
<dbReference type="RefSeq" id="WP_190441786.1">
    <property type="nucleotide sequence ID" value="NZ_JAMPKM010000008.1"/>
</dbReference>
<name>A0ABV0J991_9CYAN</name>
<gene>
    <name evidence="1" type="ORF">NC998_14735</name>
</gene>
<sequence length="226" mass="24343">MKTKVLTVLSATVASIKSGPGWSLVDCPEPSSNPRLPANLAASSSTGSALLVRSQKTAQPTCYELEKQWLLVQKYNAWQPRCVSGTFPNQQELGMRLAAEQNLRVETTSSLTYHPAFDWQLTAWPTDSHTSLSDTDSLTPCLVLDQAGQYKIRFVVAAPDNHPQPAPTTERADPVIVGDFTITACDEGITASAIALANFTVNGTPTQTAQEPYLFLVAVYAGLACL</sequence>
<protein>
    <submittedName>
        <fullName evidence="1">Uncharacterized protein</fullName>
    </submittedName>
</protein>
<proteinExistence type="predicted"/>
<comment type="caution">
    <text evidence="1">The sequence shown here is derived from an EMBL/GenBank/DDBJ whole genome shotgun (WGS) entry which is preliminary data.</text>
</comment>
<organism evidence="1 2">
    <name type="scientific">Trichocoleus desertorum GB2-A4</name>
    <dbReference type="NCBI Taxonomy" id="2933944"/>
    <lineage>
        <taxon>Bacteria</taxon>
        <taxon>Bacillati</taxon>
        <taxon>Cyanobacteriota</taxon>
        <taxon>Cyanophyceae</taxon>
        <taxon>Leptolyngbyales</taxon>
        <taxon>Trichocoleusaceae</taxon>
        <taxon>Trichocoleus</taxon>
    </lineage>
</organism>
<accession>A0ABV0J991</accession>
<evidence type="ECO:0000313" key="2">
    <source>
        <dbReference type="Proteomes" id="UP001464891"/>
    </source>
</evidence>
<reference evidence="1 2" key="1">
    <citation type="submission" date="2022-04" db="EMBL/GenBank/DDBJ databases">
        <title>Positive selection, recombination, and allopatry shape intraspecific diversity of widespread and dominant cyanobacteria.</title>
        <authorList>
            <person name="Wei J."/>
            <person name="Shu W."/>
            <person name="Hu C."/>
        </authorList>
    </citation>
    <scope>NUCLEOTIDE SEQUENCE [LARGE SCALE GENOMIC DNA]</scope>
    <source>
        <strain evidence="1 2">GB2-A4</strain>
    </source>
</reference>